<reference evidence="1" key="1">
    <citation type="submission" date="2021-02" db="EMBL/GenBank/DDBJ databases">
        <authorList>
            <person name="Nieuwenhuis M."/>
            <person name="Van De Peppel L.J.J."/>
        </authorList>
    </citation>
    <scope>NUCLEOTIDE SEQUENCE</scope>
    <source>
        <strain evidence="1">D49</strain>
    </source>
</reference>
<sequence>MAHRPPRPSAPTNILANVHVVYNMYLPEASYTDHALNTANYTRWRDVDAVLSGGRFGKLERVCLEFVLENQMGAVADMFLEAVKVDSPALRV</sequence>
<dbReference type="OrthoDB" id="2788229at2759"/>
<name>A0A9P7KK49_9AGAR</name>
<evidence type="ECO:0000313" key="2">
    <source>
        <dbReference type="Proteomes" id="UP000717328"/>
    </source>
</evidence>
<organism evidence="1 2">
    <name type="scientific">Sphagnurus paluster</name>
    <dbReference type="NCBI Taxonomy" id="117069"/>
    <lineage>
        <taxon>Eukaryota</taxon>
        <taxon>Fungi</taxon>
        <taxon>Dikarya</taxon>
        <taxon>Basidiomycota</taxon>
        <taxon>Agaricomycotina</taxon>
        <taxon>Agaricomycetes</taxon>
        <taxon>Agaricomycetidae</taxon>
        <taxon>Agaricales</taxon>
        <taxon>Tricholomatineae</taxon>
        <taxon>Lyophyllaceae</taxon>
        <taxon>Sphagnurus</taxon>
    </lineage>
</organism>
<feature type="non-terminal residue" evidence="1">
    <location>
        <position position="92"/>
    </location>
</feature>
<dbReference type="EMBL" id="JABCKI010000496">
    <property type="protein sequence ID" value="KAG5650281.1"/>
    <property type="molecule type" value="Genomic_DNA"/>
</dbReference>
<gene>
    <name evidence="1" type="ORF">H0H81_012771</name>
</gene>
<reference evidence="1" key="2">
    <citation type="submission" date="2021-10" db="EMBL/GenBank/DDBJ databases">
        <title>Phylogenomics reveals ancestral predisposition of the termite-cultivated fungus Termitomyces towards a domesticated lifestyle.</title>
        <authorList>
            <person name="Auxier B."/>
            <person name="Grum-Grzhimaylo A."/>
            <person name="Cardenas M.E."/>
            <person name="Lodge J.D."/>
            <person name="Laessoe T."/>
            <person name="Pedersen O."/>
            <person name="Smith M.E."/>
            <person name="Kuyper T.W."/>
            <person name="Franco-Molano E.A."/>
            <person name="Baroni T.J."/>
            <person name="Aanen D.K."/>
        </authorList>
    </citation>
    <scope>NUCLEOTIDE SEQUENCE</scope>
    <source>
        <strain evidence="1">D49</strain>
    </source>
</reference>
<keyword evidence="2" id="KW-1185">Reference proteome</keyword>
<comment type="caution">
    <text evidence="1">The sequence shown here is derived from an EMBL/GenBank/DDBJ whole genome shotgun (WGS) entry which is preliminary data.</text>
</comment>
<proteinExistence type="predicted"/>
<evidence type="ECO:0000313" key="1">
    <source>
        <dbReference type="EMBL" id="KAG5650281.1"/>
    </source>
</evidence>
<protein>
    <submittedName>
        <fullName evidence="1">Uncharacterized protein</fullName>
    </submittedName>
</protein>
<dbReference type="Proteomes" id="UP000717328">
    <property type="component" value="Unassembled WGS sequence"/>
</dbReference>
<accession>A0A9P7KK49</accession>
<dbReference type="AlphaFoldDB" id="A0A9P7KK49"/>